<dbReference type="Pfam" id="PF13409">
    <property type="entry name" value="GST_N_2"/>
    <property type="match status" value="1"/>
</dbReference>
<evidence type="ECO:0000313" key="4">
    <source>
        <dbReference type="Proteomes" id="UP000054007"/>
    </source>
</evidence>
<dbReference type="CDD" id="cd00299">
    <property type="entry name" value="GST_C_family"/>
    <property type="match status" value="1"/>
</dbReference>
<dbReference type="Proteomes" id="UP000054007">
    <property type="component" value="Unassembled WGS sequence"/>
</dbReference>
<dbReference type="PANTHER" id="PTHR43968:SF6">
    <property type="entry name" value="GLUTATHIONE S-TRANSFERASE OMEGA"/>
    <property type="match status" value="1"/>
</dbReference>
<dbReference type="InterPro" id="IPR004045">
    <property type="entry name" value="Glutathione_S-Trfase_N"/>
</dbReference>
<dbReference type="CDD" id="cd00570">
    <property type="entry name" value="GST_N_family"/>
    <property type="match status" value="1"/>
</dbReference>
<evidence type="ECO:0000259" key="2">
    <source>
        <dbReference type="PROSITE" id="PS50405"/>
    </source>
</evidence>
<dbReference type="SUPFAM" id="SSF52833">
    <property type="entry name" value="Thioredoxin-like"/>
    <property type="match status" value="1"/>
</dbReference>
<organism evidence="3 4">
    <name type="scientific">Cylindrobasidium torrendii FP15055 ss-10</name>
    <dbReference type="NCBI Taxonomy" id="1314674"/>
    <lineage>
        <taxon>Eukaryota</taxon>
        <taxon>Fungi</taxon>
        <taxon>Dikarya</taxon>
        <taxon>Basidiomycota</taxon>
        <taxon>Agaricomycotina</taxon>
        <taxon>Agaricomycetes</taxon>
        <taxon>Agaricomycetidae</taxon>
        <taxon>Agaricales</taxon>
        <taxon>Marasmiineae</taxon>
        <taxon>Physalacriaceae</taxon>
        <taxon>Cylindrobasidium</taxon>
    </lineage>
</organism>
<feature type="domain" description="GST C-terminal" evidence="2">
    <location>
        <begin position="122"/>
        <end position="281"/>
    </location>
</feature>
<dbReference type="AlphaFoldDB" id="A0A0D7BU07"/>
<dbReference type="InterPro" id="IPR036282">
    <property type="entry name" value="Glutathione-S-Trfase_C_sf"/>
</dbReference>
<accession>A0A0D7BU07</accession>
<reference evidence="3 4" key="1">
    <citation type="journal article" date="2015" name="Fungal Genet. Biol.">
        <title>Evolution of novel wood decay mechanisms in Agaricales revealed by the genome sequences of Fistulina hepatica and Cylindrobasidium torrendii.</title>
        <authorList>
            <person name="Floudas D."/>
            <person name="Held B.W."/>
            <person name="Riley R."/>
            <person name="Nagy L.G."/>
            <person name="Koehler G."/>
            <person name="Ransdell A.S."/>
            <person name="Younus H."/>
            <person name="Chow J."/>
            <person name="Chiniquy J."/>
            <person name="Lipzen A."/>
            <person name="Tritt A."/>
            <person name="Sun H."/>
            <person name="Haridas S."/>
            <person name="LaButti K."/>
            <person name="Ohm R.A."/>
            <person name="Kues U."/>
            <person name="Blanchette R.A."/>
            <person name="Grigoriev I.V."/>
            <person name="Minto R.E."/>
            <person name="Hibbett D.S."/>
        </authorList>
    </citation>
    <scope>NUCLEOTIDE SEQUENCE [LARGE SCALE GENOMIC DNA]</scope>
    <source>
        <strain evidence="3 4">FP15055 ss-10</strain>
    </source>
</reference>
<dbReference type="InterPro" id="IPR010987">
    <property type="entry name" value="Glutathione-S-Trfase_C-like"/>
</dbReference>
<feature type="domain" description="GST N-terminal" evidence="1">
    <location>
        <begin position="31"/>
        <end position="112"/>
    </location>
</feature>
<keyword evidence="4" id="KW-1185">Reference proteome</keyword>
<dbReference type="OrthoDB" id="4951845at2759"/>
<protein>
    <recommendedName>
        <fullName evidence="5">Glutathione S-transferase</fullName>
    </recommendedName>
</protein>
<dbReference type="SFLD" id="SFLDS00019">
    <property type="entry name" value="Glutathione_Transferase_(cytos"/>
    <property type="match status" value="1"/>
</dbReference>
<evidence type="ECO:0000313" key="3">
    <source>
        <dbReference type="EMBL" id="KIY73664.1"/>
    </source>
</evidence>
<dbReference type="GO" id="GO:0005737">
    <property type="term" value="C:cytoplasm"/>
    <property type="evidence" value="ECO:0007669"/>
    <property type="project" value="TreeGrafter"/>
</dbReference>
<dbReference type="Gene3D" id="3.40.30.10">
    <property type="entry name" value="Glutaredoxin"/>
    <property type="match status" value="1"/>
</dbReference>
<dbReference type="InterPro" id="IPR040079">
    <property type="entry name" value="Glutathione_S-Trfase"/>
</dbReference>
<dbReference type="STRING" id="1314674.A0A0D7BU07"/>
<name>A0A0D7BU07_9AGAR</name>
<dbReference type="InterPro" id="IPR050983">
    <property type="entry name" value="GST_Omega/HSP26"/>
</dbReference>
<dbReference type="PROSITE" id="PS50404">
    <property type="entry name" value="GST_NTER"/>
    <property type="match status" value="1"/>
</dbReference>
<evidence type="ECO:0008006" key="5">
    <source>
        <dbReference type="Google" id="ProtNLM"/>
    </source>
</evidence>
<dbReference type="PROSITE" id="PS50405">
    <property type="entry name" value="GST_CTER"/>
    <property type="match status" value="1"/>
</dbReference>
<evidence type="ECO:0000259" key="1">
    <source>
        <dbReference type="PROSITE" id="PS50404"/>
    </source>
</evidence>
<dbReference type="Gene3D" id="1.20.1050.10">
    <property type="match status" value="1"/>
</dbReference>
<dbReference type="SUPFAM" id="SSF47616">
    <property type="entry name" value="GST C-terminal domain-like"/>
    <property type="match status" value="1"/>
</dbReference>
<proteinExistence type="predicted"/>
<dbReference type="PANTHER" id="PTHR43968">
    <property type="match status" value="1"/>
</dbReference>
<sequence>MSTKDTGKTYARSATGDALGTVKEHPMSPPQDIVLFGACFCPFVQRAWVALEALGIPYNLDIYQSPKPQELLEVSPKGLVPALKLQQYQPARALNESTVIMEYLEDLAATTTQKSLMPPKSNPYARALVRLMSDAVNRALVPSFYKYLQAQDPEAQVQDGTEFHEAIAQLVALLQRAETEIVGGDGSAGPGEAQALGAGLGLWIDTNDALGWVDILAGPWLYRATNVLTHYRGLELPASPRFHAYLNRLFSHTDFKKTCSTEGLYLDSYERYAFNRPNTSQVADAINAGRTLP</sequence>
<gene>
    <name evidence="3" type="ORF">CYLTODRAFT_416694</name>
</gene>
<dbReference type="EMBL" id="KN880434">
    <property type="protein sequence ID" value="KIY73664.1"/>
    <property type="molecule type" value="Genomic_DNA"/>
</dbReference>
<dbReference type="InterPro" id="IPR036249">
    <property type="entry name" value="Thioredoxin-like_sf"/>
</dbReference>
<dbReference type="SFLD" id="SFLDG00358">
    <property type="entry name" value="Main_(cytGST)"/>
    <property type="match status" value="1"/>
</dbReference>